<protein>
    <submittedName>
        <fullName evidence="1">Uncharacterized protein</fullName>
    </submittedName>
</protein>
<comment type="caution">
    <text evidence="1">The sequence shown here is derived from an EMBL/GenBank/DDBJ whole genome shotgun (WGS) entry which is preliminary data.</text>
</comment>
<dbReference type="AlphaFoldDB" id="A0A9J5ZA15"/>
<evidence type="ECO:0000313" key="2">
    <source>
        <dbReference type="Proteomes" id="UP000824120"/>
    </source>
</evidence>
<reference evidence="1 2" key="1">
    <citation type="submission" date="2020-09" db="EMBL/GenBank/DDBJ databases">
        <title>De no assembly of potato wild relative species, Solanum commersonii.</title>
        <authorList>
            <person name="Cho K."/>
        </authorList>
    </citation>
    <scope>NUCLEOTIDE SEQUENCE [LARGE SCALE GENOMIC DNA]</scope>
    <source>
        <strain evidence="1">LZ3.2</strain>
        <tissue evidence="1">Leaf</tissue>
    </source>
</reference>
<organism evidence="1 2">
    <name type="scientific">Solanum commersonii</name>
    <name type="common">Commerson's wild potato</name>
    <name type="synonym">Commerson's nightshade</name>
    <dbReference type="NCBI Taxonomy" id="4109"/>
    <lineage>
        <taxon>Eukaryota</taxon>
        <taxon>Viridiplantae</taxon>
        <taxon>Streptophyta</taxon>
        <taxon>Embryophyta</taxon>
        <taxon>Tracheophyta</taxon>
        <taxon>Spermatophyta</taxon>
        <taxon>Magnoliopsida</taxon>
        <taxon>eudicotyledons</taxon>
        <taxon>Gunneridae</taxon>
        <taxon>Pentapetalae</taxon>
        <taxon>asterids</taxon>
        <taxon>lamiids</taxon>
        <taxon>Solanales</taxon>
        <taxon>Solanaceae</taxon>
        <taxon>Solanoideae</taxon>
        <taxon>Solaneae</taxon>
        <taxon>Solanum</taxon>
    </lineage>
</organism>
<proteinExistence type="predicted"/>
<accession>A0A9J5ZA15</accession>
<keyword evidence="2" id="KW-1185">Reference proteome</keyword>
<sequence length="89" mass="9964">MILIEKLVKRYSNFACRRTMKNNLKGSVHIAAMSKFCLLRRSSLVEAVRPCCENRGRSSWWLSRNGREIRGERGFVGGLGFARGGDSGG</sequence>
<gene>
    <name evidence="1" type="ORF">H5410_020446</name>
</gene>
<dbReference type="EMBL" id="JACXVP010000004">
    <property type="protein sequence ID" value="KAG5609165.1"/>
    <property type="molecule type" value="Genomic_DNA"/>
</dbReference>
<evidence type="ECO:0000313" key="1">
    <source>
        <dbReference type="EMBL" id="KAG5609165.1"/>
    </source>
</evidence>
<name>A0A9J5ZA15_SOLCO</name>
<dbReference type="Proteomes" id="UP000824120">
    <property type="component" value="Chromosome 4"/>
</dbReference>